<proteinExistence type="inferred from homology"/>
<dbReference type="OrthoDB" id="7330654at2"/>
<organism evidence="6 7">
    <name type="scientific">Breznakibacter xylanolyticus</name>
    <dbReference type="NCBI Taxonomy" id="990"/>
    <lineage>
        <taxon>Bacteria</taxon>
        <taxon>Pseudomonadati</taxon>
        <taxon>Bacteroidota</taxon>
        <taxon>Bacteroidia</taxon>
        <taxon>Marinilabiliales</taxon>
        <taxon>Marinilabiliaceae</taxon>
        <taxon>Breznakibacter</taxon>
    </lineage>
</organism>
<comment type="catalytic activity">
    <reaction evidence="5">
        <text>a 2-deoxystreptamine antibiotic + acetyl-CoA = an N(3)-acetyl-2-deoxystreptamine antibiotic + CoA + H(+)</text>
        <dbReference type="Rhea" id="RHEA:12665"/>
        <dbReference type="ChEBI" id="CHEBI:15378"/>
        <dbReference type="ChEBI" id="CHEBI:57287"/>
        <dbReference type="ChEBI" id="CHEBI:57288"/>
        <dbReference type="ChEBI" id="CHEBI:57921"/>
        <dbReference type="ChEBI" id="CHEBI:77452"/>
        <dbReference type="EC" id="2.3.1.81"/>
    </reaction>
</comment>
<name>A0A2W7NGA0_9BACT</name>
<dbReference type="PANTHER" id="PTHR11104">
    <property type="entry name" value="AMINOGLYCOSIDE N3-ACETYLTRANSFERASE"/>
    <property type="match status" value="1"/>
</dbReference>
<dbReference type="SUPFAM" id="SSF110710">
    <property type="entry name" value="TTHA0583/YokD-like"/>
    <property type="match status" value="1"/>
</dbReference>
<keyword evidence="5" id="KW-0046">Antibiotic resistance</keyword>
<dbReference type="GO" id="GO:0046353">
    <property type="term" value="F:aminoglycoside 3-N-acetyltransferase activity"/>
    <property type="evidence" value="ECO:0007669"/>
    <property type="project" value="UniProtKB-EC"/>
</dbReference>
<evidence type="ECO:0000313" key="6">
    <source>
        <dbReference type="EMBL" id="PZX19425.1"/>
    </source>
</evidence>
<keyword evidence="4 5" id="KW-0012">Acyltransferase</keyword>
<evidence type="ECO:0000313" key="7">
    <source>
        <dbReference type="Proteomes" id="UP000249239"/>
    </source>
</evidence>
<keyword evidence="7" id="KW-1185">Reference proteome</keyword>
<dbReference type="EMBL" id="QKZK01000004">
    <property type="protein sequence ID" value="PZX19425.1"/>
    <property type="molecule type" value="Genomic_DNA"/>
</dbReference>
<keyword evidence="3 5" id="KW-0808">Transferase</keyword>
<dbReference type="InterPro" id="IPR028345">
    <property type="entry name" value="Antibiotic_NAT-like"/>
</dbReference>
<dbReference type="Proteomes" id="UP000249239">
    <property type="component" value="Unassembled WGS sequence"/>
</dbReference>
<comment type="similarity">
    <text evidence="1 5">Belongs to the antibiotic N-acetyltransferase family.</text>
</comment>
<dbReference type="Pfam" id="PF02522">
    <property type="entry name" value="Antibiotic_NAT"/>
    <property type="match status" value="1"/>
</dbReference>
<gene>
    <name evidence="6" type="ORF">LX69_00692</name>
</gene>
<accession>A0A2W7NGA0</accession>
<evidence type="ECO:0000256" key="3">
    <source>
        <dbReference type="ARBA" id="ARBA00022679"/>
    </source>
</evidence>
<dbReference type="EC" id="2.3.1.-" evidence="5"/>
<dbReference type="RefSeq" id="WP_111444410.1">
    <property type="nucleotide sequence ID" value="NZ_QKZK01000004.1"/>
</dbReference>
<reference evidence="6 7" key="1">
    <citation type="submission" date="2018-06" db="EMBL/GenBank/DDBJ databases">
        <title>Genomic Encyclopedia of Archaeal and Bacterial Type Strains, Phase II (KMG-II): from individual species to whole genera.</title>
        <authorList>
            <person name="Goeker M."/>
        </authorList>
    </citation>
    <scope>NUCLEOTIDE SEQUENCE [LARGE SCALE GENOMIC DNA]</scope>
    <source>
        <strain evidence="6 7">DSM 6779</strain>
    </source>
</reference>
<dbReference type="InterPro" id="IPR003679">
    <property type="entry name" value="Amioglycoside_AcTrfase"/>
</dbReference>
<protein>
    <recommendedName>
        <fullName evidence="2 5">Aminoglycoside N(3)-acetyltransferase</fullName>
        <ecNumber evidence="5">2.3.1.-</ecNumber>
    </recommendedName>
</protein>
<dbReference type="PANTHER" id="PTHR11104:SF0">
    <property type="entry name" value="SPBETA PROPHAGE-DERIVED AMINOGLYCOSIDE N(3')-ACETYLTRANSFERASE-LIKE PROTEIN YOKD"/>
    <property type="match status" value="1"/>
</dbReference>
<sequence length="300" mass="33491">MAHQHPKYVNRIPVSRAQLIEQIRAMSIGRGDLLHVKVSSRSLGPVQGGIDALLDALIEVVGPEGTLVVDAFTYCFKLPMTSHDKEFISDKNSDTYTGYFNQKFIQHPLSVRSRHPVHRFAAIGALAHLLMDGHTAQSPAYDVLEQMAIRGGKNLNIGKNIIGVATTHVAIEETSLVKRNPPKGVYYRDEDGAVQLFRVNWNGGCIKGAIKFVEEYEKNGFVKRGIIGHADAMLTDMQGTLAVDRDMIARDPSSFFCDDLTCKDCRLRWNHSQGSWVGVKWHSFLVILKRAAKRFSLSMK</sequence>
<evidence type="ECO:0000256" key="2">
    <source>
        <dbReference type="ARBA" id="ARBA00012882"/>
    </source>
</evidence>
<evidence type="ECO:0000256" key="4">
    <source>
        <dbReference type="ARBA" id="ARBA00023315"/>
    </source>
</evidence>
<dbReference type="GO" id="GO:0046677">
    <property type="term" value="P:response to antibiotic"/>
    <property type="evidence" value="ECO:0007669"/>
    <property type="project" value="UniProtKB-KW"/>
</dbReference>
<dbReference type="AlphaFoldDB" id="A0A2W7NGA0"/>
<comment type="caution">
    <text evidence="6">The sequence shown here is derived from an EMBL/GenBank/DDBJ whole genome shotgun (WGS) entry which is preliminary data.</text>
</comment>
<evidence type="ECO:0000256" key="1">
    <source>
        <dbReference type="ARBA" id="ARBA00006383"/>
    </source>
</evidence>
<evidence type="ECO:0000256" key="5">
    <source>
        <dbReference type="RuleBase" id="RU365031"/>
    </source>
</evidence>